<evidence type="ECO:0000313" key="3">
    <source>
        <dbReference type="EMBL" id="QCI63367.1"/>
    </source>
</evidence>
<dbReference type="EMBL" id="CP039690">
    <property type="protein sequence ID" value="QCI63367.1"/>
    <property type="molecule type" value="Genomic_DNA"/>
</dbReference>
<dbReference type="InterPro" id="IPR014710">
    <property type="entry name" value="RmlC-like_jellyroll"/>
</dbReference>
<dbReference type="PROSITE" id="PS50943">
    <property type="entry name" value="HTH_CROC1"/>
    <property type="match status" value="1"/>
</dbReference>
<dbReference type="GO" id="GO:0005829">
    <property type="term" value="C:cytosol"/>
    <property type="evidence" value="ECO:0007669"/>
    <property type="project" value="TreeGrafter"/>
</dbReference>
<keyword evidence="1" id="KW-0238">DNA-binding</keyword>
<feature type="domain" description="HTH cro/C1-type" evidence="2">
    <location>
        <begin position="23"/>
        <end position="77"/>
    </location>
</feature>
<dbReference type="SMART" id="SM00530">
    <property type="entry name" value="HTH_XRE"/>
    <property type="match status" value="1"/>
</dbReference>
<dbReference type="InterPro" id="IPR013096">
    <property type="entry name" value="Cupin_2"/>
</dbReference>
<name>A0A4D7B5T8_9HYPH</name>
<organism evidence="3 4">
    <name type="scientific">Phreatobacter stygius</name>
    <dbReference type="NCBI Taxonomy" id="1940610"/>
    <lineage>
        <taxon>Bacteria</taxon>
        <taxon>Pseudomonadati</taxon>
        <taxon>Pseudomonadota</taxon>
        <taxon>Alphaproteobacteria</taxon>
        <taxon>Hyphomicrobiales</taxon>
        <taxon>Phreatobacteraceae</taxon>
        <taxon>Phreatobacter</taxon>
    </lineage>
</organism>
<protein>
    <submittedName>
        <fullName evidence="3">Cupin domain-containing protein</fullName>
    </submittedName>
</protein>
<dbReference type="AlphaFoldDB" id="A0A4D7B5T8"/>
<dbReference type="Gene3D" id="1.10.260.40">
    <property type="entry name" value="lambda repressor-like DNA-binding domains"/>
    <property type="match status" value="1"/>
</dbReference>
<dbReference type="PANTHER" id="PTHR46797">
    <property type="entry name" value="HTH-TYPE TRANSCRIPTIONAL REGULATOR"/>
    <property type="match status" value="1"/>
</dbReference>
<dbReference type="Pfam" id="PF07883">
    <property type="entry name" value="Cupin_2"/>
    <property type="match status" value="1"/>
</dbReference>
<dbReference type="Pfam" id="PF13560">
    <property type="entry name" value="HTH_31"/>
    <property type="match status" value="1"/>
</dbReference>
<evidence type="ECO:0000256" key="1">
    <source>
        <dbReference type="ARBA" id="ARBA00023125"/>
    </source>
</evidence>
<dbReference type="Proteomes" id="UP000298781">
    <property type="component" value="Chromosome"/>
</dbReference>
<reference evidence="3 4" key="1">
    <citation type="submission" date="2019-04" db="EMBL/GenBank/DDBJ databases">
        <title>Phreatobacter aquaticus sp. nov.</title>
        <authorList>
            <person name="Choi A."/>
        </authorList>
    </citation>
    <scope>NUCLEOTIDE SEQUENCE [LARGE SCALE GENOMIC DNA]</scope>
    <source>
        <strain evidence="3 4">KCTC 52518</strain>
    </source>
</reference>
<dbReference type="GO" id="GO:0003677">
    <property type="term" value="F:DNA binding"/>
    <property type="evidence" value="ECO:0007669"/>
    <property type="project" value="UniProtKB-KW"/>
</dbReference>
<dbReference type="InterPro" id="IPR010982">
    <property type="entry name" value="Lambda_DNA-bd_dom_sf"/>
</dbReference>
<dbReference type="CDD" id="cd02209">
    <property type="entry name" value="cupin_XRE_C"/>
    <property type="match status" value="1"/>
</dbReference>
<dbReference type="CDD" id="cd00093">
    <property type="entry name" value="HTH_XRE"/>
    <property type="match status" value="1"/>
</dbReference>
<sequence length="198" mass="20845">MPVMPSSVLPLPATVDREVGARIRALRQAKGLSLETVATAANLSIGFVSQIERGLSSPSLKALASLADALGLPIAGLFEARAPSEEAGTIVVHADQRSVLQLWRSGIVKQLLTPDGPDAALNVFLIILAPGASTGTEPYSHLGEEAGLVLEGAITLTVDARSWTLKTGDSFRFESSRPHRFANAGQGEARVVWVNART</sequence>
<dbReference type="InterPro" id="IPR011051">
    <property type="entry name" value="RmlC_Cupin_sf"/>
</dbReference>
<dbReference type="PANTHER" id="PTHR46797:SF2">
    <property type="entry name" value="TRANSCRIPTIONAL REGULATOR"/>
    <property type="match status" value="1"/>
</dbReference>
<dbReference type="Gene3D" id="2.60.120.10">
    <property type="entry name" value="Jelly Rolls"/>
    <property type="match status" value="1"/>
</dbReference>
<evidence type="ECO:0000313" key="4">
    <source>
        <dbReference type="Proteomes" id="UP000298781"/>
    </source>
</evidence>
<proteinExistence type="predicted"/>
<accession>A0A4D7B5T8</accession>
<keyword evidence="4" id="KW-1185">Reference proteome</keyword>
<gene>
    <name evidence="3" type="ORF">E8M01_03415</name>
</gene>
<dbReference type="KEGG" id="pstg:E8M01_03415"/>
<dbReference type="OrthoDB" id="9814751at2"/>
<dbReference type="GO" id="GO:0003700">
    <property type="term" value="F:DNA-binding transcription factor activity"/>
    <property type="evidence" value="ECO:0007669"/>
    <property type="project" value="TreeGrafter"/>
</dbReference>
<evidence type="ECO:0000259" key="2">
    <source>
        <dbReference type="PROSITE" id="PS50943"/>
    </source>
</evidence>
<dbReference type="InterPro" id="IPR001387">
    <property type="entry name" value="Cro/C1-type_HTH"/>
</dbReference>
<dbReference type="InterPro" id="IPR050807">
    <property type="entry name" value="TransReg_Diox_bact_type"/>
</dbReference>
<dbReference type="SUPFAM" id="SSF51182">
    <property type="entry name" value="RmlC-like cupins"/>
    <property type="match status" value="1"/>
</dbReference>
<dbReference type="SUPFAM" id="SSF47413">
    <property type="entry name" value="lambda repressor-like DNA-binding domains"/>
    <property type="match status" value="1"/>
</dbReference>